<keyword evidence="4" id="KW-1185">Reference proteome</keyword>
<evidence type="ECO:0000313" key="4">
    <source>
        <dbReference type="Proteomes" id="UP000075714"/>
    </source>
</evidence>
<name>A0A150G001_GONPE</name>
<dbReference type="EMBL" id="LSYV01000100">
    <property type="protein sequence ID" value="KXZ43167.1"/>
    <property type="molecule type" value="Genomic_DNA"/>
</dbReference>
<evidence type="ECO:0000256" key="1">
    <source>
        <dbReference type="SAM" id="MobiDB-lite"/>
    </source>
</evidence>
<organism evidence="3 4">
    <name type="scientific">Gonium pectorale</name>
    <name type="common">Green alga</name>
    <dbReference type="NCBI Taxonomy" id="33097"/>
    <lineage>
        <taxon>Eukaryota</taxon>
        <taxon>Viridiplantae</taxon>
        <taxon>Chlorophyta</taxon>
        <taxon>core chlorophytes</taxon>
        <taxon>Chlorophyceae</taxon>
        <taxon>CS clade</taxon>
        <taxon>Chlamydomonadales</taxon>
        <taxon>Volvocaceae</taxon>
        <taxon>Gonium</taxon>
    </lineage>
</organism>
<reference evidence="4" key="1">
    <citation type="journal article" date="2016" name="Nat. Commun.">
        <title>The Gonium pectorale genome demonstrates co-option of cell cycle regulation during the evolution of multicellularity.</title>
        <authorList>
            <person name="Hanschen E.R."/>
            <person name="Marriage T.N."/>
            <person name="Ferris P.J."/>
            <person name="Hamaji T."/>
            <person name="Toyoda A."/>
            <person name="Fujiyama A."/>
            <person name="Neme R."/>
            <person name="Noguchi H."/>
            <person name="Minakuchi Y."/>
            <person name="Suzuki M."/>
            <person name="Kawai-Toyooka H."/>
            <person name="Smith D.R."/>
            <person name="Sparks H."/>
            <person name="Anderson J."/>
            <person name="Bakaric R."/>
            <person name="Luria V."/>
            <person name="Karger A."/>
            <person name="Kirschner M.W."/>
            <person name="Durand P.M."/>
            <person name="Michod R.E."/>
            <person name="Nozaki H."/>
            <person name="Olson B.J."/>
        </authorList>
    </citation>
    <scope>NUCLEOTIDE SEQUENCE [LARGE SCALE GENOMIC DNA]</scope>
    <source>
        <strain evidence="4">NIES-2863</strain>
    </source>
</reference>
<feature type="domain" description="AF4/FMR2 C-terminal homology" evidence="2">
    <location>
        <begin position="67"/>
        <end position="240"/>
    </location>
</feature>
<feature type="region of interest" description="Disordered" evidence="1">
    <location>
        <begin position="1"/>
        <end position="21"/>
    </location>
</feature>
<dbReference type="AlphaFoldDB" id="A0A150G001"/>
<comment type="caution">
    <text evidence="3">The sequence shown here is derived from an EMBL/GenBank/DDBJ whole genome shotgun (WGS) entry which is preliminary data.</text>
</comment>
<gene>
    <name evidence="3" type="ORF">GPECTOR_99g802</name>
</gene>
<feature type="compositionally biased region" description="Low complexity" evidence="1">
    <location>
        <begin position="200"/>
        <end position="215"/>
    </location>
</feature>
<protein>
    <recommendedName>
        <fullName evidence="2">AF4/FMR2 C-terminal homology domain-containing protein</fullName>
    </recommendedName>
</protein>
<dbReference type="OrthoDB" id="536937at2759"/>
<proteinExistence type="predicted"/>
<evidence type="ECO:0000313" key="3">
    <source>
        <dbReference type="EMBL" id="KXZ43167.1"/>
    </source>
</evidence>
<sequence length="333" mass="35986">MPNQASAPRAPSGVSVETQTQERGFPVLPTSFLELPRLTGTALSYQSIGPFDLQLEREHVRSPPEGGVEVWIEEARKLKREGDAQFARNNKVWSIRSLSKYVSSALLFMESAEAMVRERHRLRHSNPAGLYGQTAKLLNYTVGFADTLKGNGIGKEALRLLAERLQAICLLRQTSLMLGNFRSVADKAQTALKEHSRQQAAAAHGAGAGSAAAVGPQPSPEDSSASTLPAHAASAPAAAHPGSPASLPGFPPERVSELLEYAKTTMSFTDAMKRSCKSFEAFVERADVRQDQQAKLVCMHLAAVCMDMGMAGGLRVIHHAREAIRTMCDDLAR</sequence>
<evidence type="ECO:0000259" key="2">
    <source>
        <dbReference type="Pfam" id="PF18876"/>
    </source>
</evidence>
<dbReference type="Proteomes" id="UP000075714">
    <property type="component" value="Unassembled WGS sequence"/>
</dbReference>
<dbReference type="InterPro" id="IPR043640">
    <property type="entry name" value="AF4/FMR2_CHD"/>
</dbReference>
<accession>A0A150G001</accession>
<feature type="compositionally biased region" description="Low complexity" evidence="1">
    <location>
        <begin position="223"/>
        <end position="248"/>
    </location>
</feature>
<feature type="region of interest" description="Disordered" evidence="1">
    <location>
        <begin position="192"/>
        <end position="250"/>
    </location>
</feature>
<dbReference type="GO" id="GO:0005634">
    <property type="term" value="C:nucleus"/>
    <property type="evidence" value="ECO:0007669"/>
    <property type="project" value="InterPro"/>
</dbReference>
<dbReference type="Pfam" id="PF18876">
    <property type="entry name" value="AFF4_CHD"/>
    <property type="match status" value="1"/>
</dbReference>